<organism evidence="3 4">
    <name type="scientific">Eucalyptus globulus</name>
    <name type="common">Tasmanian blue gum</name>
    <dbReference type="NCBI Taxonomy" id="34317"/>
    <lineage>
        <taxon>Eukaryota</taxon>
        <taxon>Viridiplantae</taxon>
        <taxon>Streptophyta</taxon>
        <taxon>Embryophyta</taxon>
        <taxon>Tracheophyta</taxon>
        <taxon>Spermatophyta</taxon>
        <taxon>Magnoliopsida</taxon>
        <taxon>eudicotyledons</taxon>
        <taxon>Gunneridae</taxon>
        <taxon>Pentapetalae</taxon>
        <taxon>rosids</taxon>
        <taxon>malvids</taxon>
        <taxon>Myrtales</taxon>
        <taxon>Myrtaceae</taxon>
        <taxon>Myrtoideae</taxon>
        <taxon>Eucalypteae</taxon>
        <taxon>Eucalyptus</taxon>
    </lineage>
</organism>
<feature type="region of interest" description="Disordered" evidence="1">
    <location>
        <begin position="1"/>
        <end position="41"/>
    </location>
</feature>
<keyword evidence="4" id="KW-1185">Reference proteome</keyword>
<dbReference type="InterPro" id="IPR054722">
    <property type="entry name" value="PolX-like_BBD"/>
</dbReference>
<reference evidence="3 4" key="1">
    <citation type="submission" date="2024-11" db="EMBL/GenBank/DDBJ databases">
        <title>Chromosome-level genome assembly of Eucalyptus globulus Labill. provides insights into its genome evolution.</title>
        <authorList>
            <person name="Li X."/>
        </authorList>
    </citation>
    <scope>NUCLEOTIDE SEQUENCE [LARGE SCALE GENOMIC DNA]</scope>
    <source>
        <strain evidence="3">CL2024</strain>
        <tissue evidence="3">Fresh tender leaves</tissue>
    </source>
</reference>
<protein>
    <recommendedName>
        <fullName evidence="2">Retrovirus-related Pol polyprotein from transposon TNT 1-94-like beta-barrel domain-containing protein</fullName>
    </recommendedName>
</protein>
<proteinExistence type="predicted"/>
<dbReference type="Pfam" id="PF22936">
    <property type="entry name" value="Pol_BBD"/>
    <property type="match status" value="1"/>
</dbReference>
<evidence type="ECO:0000256" key="1">
    <source>
        <dbReference type="SAM" id="MobiDB-lite"/>
    </source>
</evidence>
<accession>A0ABD3L454</accession>
<dbReference type="EMBL" id="JBJKBG010000003">
    <property type="protein sequence ID" value="KAL3746675.1"/>
    <property type="molecule type" value="Genomic_DNA"/>
</dbReference>
<dbReference type="Proteomes" id="UP001634007">
    <property type="component" value="Unassembled WGS sequence"/>
</dbReference>
<dbReference type="AlphaFoldDB" id="A0ABD3L454"/>
<evidence type="ECO:0000313" key="4">
    <source>
        <dbReference type="Proteomes" id="UP001634007"/>
    </source>
</evidence>
<evidence type="ECO:0000313" key="3">
    <source>
        <dbReference type="EMBL" id="KAL3746675.1"/>
    </source>
</evidence>
<gene>
    <name evidence="3" type="ORF">ACJRO7_015604</name>
</gene>
<evidence type="ECO:0000259" key="2">
    <source>
        <dbReference type="Pfam" id="PF22936"/>
    </source>
</evidence>
<feature type="compositionally biased region" description="Gly residues" evidence="1">
    <location>
        <begin position="1"/>
        <end position="27"/>
    </location>
</feature>
<name>A0ABD3L454_EUCGL</name>
<comment type="caution">
    <text evidence="3">The sequence shown here is derived from an EMBL/GenBank/DDBJ whole genome shotgun (WGS) entry which is preliminary data.</text>
</comment>
<sequence length="204" mass="21730">MLSRGSSGGRGHGYQGRGRGVVHGGSHGGREGGVRTRGTINSVNNRSSRYCHHCQRAEHTETYCYTLHPKLKPPLAAYAEVEDSLSPPSMAPPSSTQVLKTGDPVTLTRAEYDTLFRSQQVIGSSARTTTLAQTSKGSSSCLLSTLLDSWVIDSGATNHMTGNSNLLSSFHSTSPSSSNLVTLANGSQSQVTGSKDWTDDWWGT</sequence>
<feature type="domain" description="Retrovirus-related Pol polyprotein from transposon TNT 1-94-like beta-barrel" evidence="2">
    <location>
        <begin position="150"/>
        <end position="194"/>
    </location>
</feature>